<feature type="region of interest" description="Disordered" evidence="1">
    <location>
        <begin position="43"/>
        <end position="166"/>
    </location>
</feature>
<accession>A0ABQ4XDF9</accession>
<comment type="caution">
    <text evidence="2">The sequence shown here is derived from an EMBL/GenBank/DDBJ whole genome shotgun (WGS) entry which is preliminary data.</text>
</comment>
<sequence length="438" mass="47574">MSGSEGSAVTYTSVRTNSEPWRAFWGAGEELSDDGSLGVVVYGYDGLPMHPVDPPSPDYVLGPEEPPLPPVASPTAELPGYVSESDPEEDPEEYDDDESEDGPTDYHMDGGGDGDDDDGDSSEDDTDDEDEDDGEDEEDEEEEHVSPADSTVVIPPPSTDITTTGARITVRLQASIPLPPEAEVERLQAMPTPLPSPLTSLSPPSAGERLARCMAQSAHSSPPHVPSPVLPSSGCPTQVQASRRASAQALIDAVTAALPSPPLPPSLPIPPPVYRRDDILDSEMPLRKKLCLSTLGSRYEIGESSTARPTRGRGADYGDTWVDPIETVPEVAPMTLGEVNTRVAEIAELHERDTQDLYALLEDAQDSRSRISQWVSMDLQQVDLLMRDRMTLQETVWIVEEEAYAAREAWAHSIGLSQAVHQELQTHRDHVYAHETQI</sequence>
<proteinExistence type="predicted"/>
<name>A0ABQ4XDF9_9ASTR</name>
<reference evidence="2" key="1">
    <citation type="journal article" date="2022" name="Int. J. Mol. Sci.">
        <title>Draft Genome of Tanacetum Coccineum: Genomic Comparison of Closely Related Tanacetum-Family Plants.</title>
        <authorList>
            <person name="Yamashiro T."/>
            <person name="Shiraishi A."/>
            <person name="Nakayama K."/>
            <person name="Satake H."/>
        </authorList>
    </citation>
    <scope>NUCLEOTIDE SEQUENCE</scope>
</reference>
<reference evidence="2" key="2">
    <citation type="submission" date="2022-01" db="EMBL/GenBank/DDBJ databases">
        <authorList>
            <person name="Yamashiro T."/>
            <person name="Shiraishi A."/>
            <person name="Satake H."/>
            <person name="Nakayama K."/>
        </authorList>
    </citation>
    <scope>NUCLEOTIDE SEQUENCE</scope>
</reference>
<protein>
    <submittedName>
        <fullName evidence="2">Uncharacterized protein</fullName>
    </submittedName>
</protein>
<feature type="compositionally biased region" description="Acidic residues" evidence="1">
    <location>
        <begin position="112"/>
        <end position="143"/>
    </location>
</feature>
<gene>
    <name evidence="2" type="ORF">Tco_0677795</name>
</gene>
<evidence type="ECO:0000256" key="1">
    <source>
        <dbReference type="SAM" id="MobiDB-lite"/>
    </source>
</evidence>
<feature type="compositionally biased region" description="Acidic residues" evidence="1">
    <location>
        <begin position="85"/>
        <end position="103"/>
    </location>
</feature>
<keyword evidence="3" id="KW-1185">Reference proteome</keyword>
<feature type="region of interest" description="Disordered" evidence="1">
    <location>
        <begin position="213"/>
        <end position="243"/>
    </location>
</feature>
<dbReference type="EMBL" id="BQNB010009416">
    <property type="protein sequence ID" value="GJS63231.1"/>
    <property type="molecule type" value="Genomic_DNA"/>
</dbReference>
<organism evidence="2 3">
    <name type="scientific">Tanacetum coccineum</name>
    <dbReference type="NCBI Taxonomy" id="301880"/>
    <lineage>
        <taxon>Eukaryota</taxon>
        <taxon>Viridiplantae</taxon>
        <taxon>Streptophyta</taxon>
        <taxon>Embryophyta</taxon>
        <taxon>Tracheophyta</taxon>
        <taxon>Spermatophyta</taxon>
        <taxon>Magnoliopsida</taxon>
        <taxon>eudicotyledons</taxon>
        <taxon>Gunneridae</taxon>
        <taxon>Pentapetalae</taxon>
        <taxon>asterids</taxon>
        <taxon>campanulids</taxon>
        <taxon>Asterales</taxon>
        <taxon>Asteraceae</taxon>
        <taxon>Asteroideae</taxon>
        <taxon>Anthemideae</taxon>
        <taxon>Anthemidinae</taxon>
        <taxon>Tanacetum</taxon>
    </lineage>
</organism>
<evidence type="ECO:0000313" key="2">
    <source>
        <dbReference type="EMBL" id="GJS63231.1"/>
    </source>
</evidence>
<dbReference type="Proteomes" id="UP001151760">
    <property type="component" value="Unassembled WGS sequence"/>
</dbReference>
<evidence type="ECO:0000313" key="3">
    <source>
        <dbReference type="Proteomes" id="UP001151760"/>
    </source>
</evidence>